<dbReference type="PANTHER" id="PTHR46395">
    <property type="entry name" value="ADP-RIBOSYLATION FACTOR GTPASE-ACTIVATING PROTEIN 1"/>
    <property type="match status" value="1"/>
</dbReference>
<dbReference type="InterPro" id="IPR038508">
    <property type="entry name" value="ArfGAP_dom_sf"/>
</dbReference>
<evidence type="ECO:0000259" key="7">
    <source>
        <dbReference type="PROSITE" id="PS50115"/>
    </source>
</evidence>
<dbReference type="GO" id="GO:0008270">
    <property type="term" value="F:zinc ion binding"/>
    <property type="evidence" value="ECO:0007669"/>
    <property type="project" value="UniProtKB-KW"/>
</dbReference>
<reference evidence="8 9" key="1">
    <citation type="submission" date="2020-07" db="EMBL/GenBank/DDBJ databases">
        <title>The yeast mating-type switching endonuclease HO is a domesticated member of an unorthodox homing genetic element family.</title>
        <authorList>
            <person name="Coughlan A.Y."/>
            <person name="Lombardi L."/>
            <person name="Braun-Galleani S."/>
            <person name="Martos A.R."/>
            <person name="Galeote V."/>
            <person name="Bigey F."/>
            <person name="Dequin S."/>
            <person name="Byrne K.P."/>
            <person name="Wolfe K.H."/>
        </authorList>
    </citation>
    <scope>NUCLEOTIDE SEQUENCE [LARGE SCALE GENOMIC DNA]</scope>
    <source>
        <strain evidence="8 9">NRRL Y-6702</strain>
    </source>
</reference>
<feature type="compositionally biased region" description="Basic and acidic residues" evidence="6">
    <location>
        <begin position="167"/>
        <end position="183"/>
    </location>
</feature>
<keyword evidence="1" id="KW-0343">GTPase activation</keyword>
<evidence type="ECO:0000256" key="5">
    <source>
        <dbReference type="PROSITE-ProRule" id="PRU00288"/>
    </source>
</evidence>
<dbReference type="OrthoDB" id="983479at2759"/>
<feature type="domain" description="Arf-GAP" evidence="7">
    <location>
        <begin position="11"/>
        <end position="127"/>
    </location>
</feature>
<protein>
    <recommendedName>
        <fullName evidence="7">Arf-GAP domain-containing protein</fullName>
    </recommendedName>
</protein>
<dbReference type="PROSITE" id="PS50115">
    <property type="entry name" value="ARFGAP"/>
    <property type="match status" value="1"/>
</dbReference>
<evidence type="ECO:0000256" key="3">
    <source>
        <dbReference type="ARBA" id="ARBA00022771"/>
    </source>
</evidence>
<dbReference type="FunFam" id="1.10.220.150:FF:000014">
    <property type="entry name" value="ADP-ribosylation factor GTPase-activating protein"/>
    <property type="match status" value="1"/>
</dbReference>
<evidence type="ECO:0000313" key="8">
    <source>
        <dbReference type="EMBL" id="QLG74233.1"/>
    </source>
</evidence>
<dbReference type="GO" id="GO:0032012">
    <property type="term" value="P:regulation of ARF protein signal transduction"/>
    <property type="evidence" value="ECO:0007669"/>
    <property type="project" value="TreeGrafter"/>
</dbReference>
<evidence type="ECO:0000256" key="1">
    <source>
        <dbReference type="ARBA" id="ARBA00022468"/>
    </source>
</evidence>
<dbReference type="Pfam" id="PF01412">
    <property type="entry name" value="ArfGap"/>
    <property type="match status" value="1"/>
</dbReference>
<evidence type="ECO:0000256" key="6">
    <source>
        <dbReference type="SAM" id="MobiDB-lite"/>
    </source>
</evidence>
<dbReference type="GO" id="GO:0030100">
    <property type="term" value="P:regulation of endocytosis"/>
    <property type="evidence" value="ECO:0007669"/>
    <property type="project" value="TreeGrafter"/>
</dbReference>
<dbReference type="KEGG" id="zmk:HG535_0G01170"/>
<keyword evidence="2" id="KW-0479">Metal-binding</keyword>
<dbReference type="SMART" id="SM00105">
    <property type="entry name" value="ArfGap"/>
    <property type="match status" value="1"/>
</dbReference>
<keyword evidence="3 5" id="KW-0863">Zinc-finger</keyword>
<dbReference type="GO" id="GO:0005096">
    <property type="term" value="F:GTPase activator activity"/>
    <property type="evidence" value="ECO:0007669"/>
    <property type="project" value="UniProtKB-KW"/>
</dbReference>
<dbReference type="InterPro" id="IPR037278">
    <property type="entry name" value="ARFGAP/RecO"/>
</dbReference>
<evidence type="ECO:0000313" key="9">
    <source>
        <dbReference type="Proteomes" id="UP000509704"/>
    </source>
</evidence>
<feature type="compositionally biased region" description="Low complexity" evidence="6">
    <location>
        <begin position="346"/>
        <end position="360"/>
    </location>
</feature>
<feature type="region of interest" description="Disordered" evidence="6">
    <location>
        <begin position="315"/>
        <end position="372"/>
    </location>
</feature>
<organism evidence="8 9">
    <name type="scientific">Zygotorulaspora mrakii</name>
    <name type="common">Zygosaccharomyces mrakii</name>
    <dbReference type="NCBI Taxonomy" id="42260"/>
    <lineage>
        <taxon>Eukaryota</taxon>
        <taxon>Fungi</taxon>
        <taxon>Dikarya</taxon>
        <taxon>Ascomycota</taxon>
        <taxon>Saccharomycotina</taxon>
        <taxon>Saccharomycetes</taxon>
        <taxon>Saccharomycetales</taxon>
        <taxon>Saccharomycetaceae</taxon>
        <taxon>Zygotorulaspora</taxon>
    </lineage>
</organism>
<accession>A0A7H9B6V3</accession>
<dbReference type="InterPro" id="IPR001164">
    <property type="entry name" value="ArfGAP_dom"/>
</dbReference>
<dbReference type="Proteomes" id="UP000509704">
    <property type="component" value="Chromosome 7"/>
</dbReference>
<evidence type="ECO:0000256" key="2">
    <source>
        <dbReference type="ARBA" id="ARBA00022723"/>
    </source>
</evidence>
<feature type="region of interest" description="Disordered" evidence="6">
    <location>
        <begin position="126"/>
        <end position="183"/>
    </location>
</feature>
<dbReference type="PANTHER" id="PTHR46395:SF1">
    <property type="entry name" value="ADP-RIBOSYLATION FACTOR GTPASE-ACTIVATING PROTEIN 1"/>
    <property type="match status" value="1"/>
</dbReference>
<dbReference type="GO" id="GO:0000139">
    <property type="term" value="C:Golgi membrane"/>
    <property type="evidence" value="ECO:0007669"/>
    <property type="project" value="TreeGrafter"/>
</dbReference>
<proteinExistence type="predicted"/>
<dbReference type="CDD" id="cd08830">
    <property type="entry name" value="ArfGap_ArfGap1"/>
    <property type="match status" value="1"/>
</dbReference>
<dbReference type="Gene3D" id="1.10.220.150">
    <property type="entry name" value="Arf GTPase activating protein"/>
    <property type="match status" value="1"/>
</dbReference>
<dbReference type="RefSeq" id="XP_037145958.1">
    <property type="nucleotide sequence ID" value="XM_037290063.1"/>
</dbReference>
<name>A0A7H9B6V3_ZYGMR</name>
<dbReference type="SUPFAM" id="SSF57863">
    <property type="entry name" value="ArfGap/RecO-like zinc finger"/>
    <property type="match status" value="1"/>
</dbReference>
<evidence type="ECO:0000256" key="4">
    <source>
        <dbReference type="ARBA" id="ARBA00022833"/>
    </source>
</evidence>
<keyword evidence="9" id="KW-1185">Reference proteome</keyword>
<dbReference type="GeneID" id="59238016"/>
<gene>
    <name evidence="8" type="ORF">HG535_0G01170</name>
</gene>
<sequence length="372" mass="41612">MSDWKVDPENRRRLLQLQKIGPNKKCIDCGAPNPQWASPKFGIFICLECAGIHRGLGVHVSFVRSITMDQFKQEELVRMEKGGNGPFADYMTARGIDMSLPHKVKYNNPFADDYKEKLTCEVDGTEFDEHEHPDFDPKSLGEVKDENESSSRSEFSENSSRQQTPLESRRSPKKSSHESKDGNETYFAALGKKNQERPDHLPPSQGGKYQGFGNTPINDADQTKGAKATFSIENIQKDPFGTFTKGWGLFSSAVTKSLEEVNESVIKPGYQQWQTGELSEETKRAAAQFGQKFQETSNYGMEAFSSFTKNIQQQYAGETTSNAEKGGEYHNLSSSDSKNYGGVQFSSLSETNSNSNSNGKSKSKVEDEWDDF</sequence>
<keyword evidence="4" id="KW-0862">Zinc</keyword>
<dbReference type="EMBL" id="CP058610">
    <property type="protein sequence ID" value="QLG74233.1"/>
    <property type="molecule type" value="Genomic_DNA"/>
</dbReference>
<dbReference type="PRINTS" id="PR00405">
    <property type="entry name" value="REVINTRACTNG"/>
</dbReference>
<dbReference type="AlphaFoldDB" id="A0A7H9B6V3"/>
<feature type="compositionally biased region" description="Basic and acidic residues" evidence="6">
    <location>
        <begin position="127"/>
        <end position="155"/>
    </location>
</feature>